<comment type="caution">
    <text evidence="1">The sequence shown here is derived from an EMBL/GenBank/DDBJ whole genome shotgun (WGS) entry which is preliminary data.</text>
</comment>
<keyword evidence="2" id="KW-1185">Reference proteome</keyword>
<dbReference type="EMBL" id="LGSS01000004">
    <property type="protein sequence ID" value="KNF09121.1"/>
    <property type="molecule type" value="Genomic_DNA"/>
</dbReference>
<dbReference type="RefSeq" id="WP_050354690.1">
    <property type="nucleotide sequence ID" value="NZ_LGSS01000004.1"/>
</dbReference>
<gene>
    <name evidence="1" type="ORF">CLPU_4c01670</name>
</gene>
<dbReference type="OrthoDB" id="10016340at2"/>
<reference evidence="2" key="1">
    <citation type="submission" date="2015-07" db="EMBL/GenBank/DDBJ databases">
        <title>Draft genome sequence of the purine-degrading Gottschalkia purinilyticum DSM 1384 (formerly Clostridium purinilyticum).</title>
        <authorList>
            <person name="Poehlein A."/>
            <person name="Schiel-Bengelsdorf B."/>
            <person name="Bengelsdorf F.R."/>
            <person name="Daniel R."/>
            <person name="Duerre P."/>
        </authorList>
    </citation>
    <scope>NUCLEOTIDE SEQUENCE [LARGE SCALE GENOMIC DNA]</scope>
    <source>
        <strain evidence="2">DSM 1384</strain>
    </source>
</reference>
<name>A0A0L0WCD0_GOTPU</name>
<evidence type="ECO:0000313" key="2">
    <source>
        <dbReference type="Proteomes" id="UP000037267"/>
    </source>
</evidence>
<organism evidence="1 2">
    <name type="scientific">Gottschalkia purinilytica</name>
    <name type="common">Clostridium purinilyticum</name>
    <dbReference type="NCBI Taxonomy" id="1503"/>
    <lineage>
        <taxon>Bacteria</taxon>
        <taxon>Bacillati</taxon>
        <taxon>Bacillota</taxon>
        <taxon>Tissierellia</taxon>
        <taxon>Tissierellales</taxon>
        <taxon>Gottschalkiaceae</taxon>
        <taxon>Gottschalkia</taxon>
    </lineage>
</organism>
<evidence type="ECO:0000313" key="1">
    <source>
        <dbReference type="EMBL" id="KNF09121.1"/>
    </source>
</evidence>
<dbReference type="Proteomes" id="UP000037267">
    <property type="component" value="Unassembled WGS sequence"/>
</dbReference>
<protein>
    <submittedName>
        <fullName evidence="1">Uncharacterized protein</fullName>
    </submittedName>
</protein>
<proteinExistence type="predicted"/>
<accession>A0A0L0WCD0</accession>
<sequence length="335" mass="40537">MYEKLKKLVIDEIDEKIFKYCFAGKLEFKDFVNQVIFEILKDVYYKNDEIKSLSSWLLASCKESEYQSYKRRKQYVRYYKEILKSELSLKINVSDIEDLNSPNMKTINNRLEGYKINSFKFIQLENMQKYQLLDDIISKRVCSNKNYTNKQFRERQNEIQQYFLSLKKVNTSHENIFKNMIHFYEIENKYSIELIYKISSYICETNLSVEDINFELLSLLFSFNSQNFSCENRFLAHRYLYINEIVEPVINEQGISIELNRLINILYIKYLTIKNSNIISFVLEQDKIMLLKMMVENYPLFSIVEIKDWNNKKIRTARQLYEILYKNIENPKIRT</sequence>
<dbReference type="AlphaFoldDB" id="A0A0L0WCD0"/>